<dbReference type="PROSITE" id="PS51078">
    <property type="entry name" value="ICLR_ED"/>
    <property type="match status" value="1"/>
</dbReference>
<reference evidence="6 7" key="1">
    <citation type="submission" date="2017-05" db="EMBL/GenBank/DDBJ databases">
        <authorList>
            <person name="Varghese N."/>
            <person name="Submissions S."/>
        </authorList>
    </citation>
    <scope>NUCLEOTIDE SEQUENCE [LARGE SCALE GENOMIC DNA]</scope>
    <source>
        <strain evidence="6 7">DSM 29734</strain>
    </source>
</reference>
<gene>
    <name evidence="6" type="ORF">SAMN06265373_103308</name>
</gene>
<dbReference type="PANTHER" id="PTHR30136">
    <property type="entry name" value="HELIX-TURN-HELIX TRANSCRIPTIONAL REGULATOR, ICLR FAMILY"/>
    <property type="match status" value="1"/>
</dbReference>
<keyword evidence="7" id="KW-1185">Reference proteome</keyword>
<evidence type="ECO:0000256" key="1">
    <source>
        <dbReference type="ARBA" id="ARBA00023015"/>
    </source>
</evidence>
<feature type="domain" description="HTH iclR-type" evidence="4">
    <location>
        <begin position="7"/>
        <end position="69"/>
    </location>
</feature>
<dbReference type="RefSeq" id="WP_283425756.1">
    <property type="nucleotide sequence ID" value="NZ_FXTY01000003.1"/>
</dbReference>
<dbReference type="InterPro" id="IPR036388">
    <property type="entry name" value="WH-like_DNA-bd_sf"/>
</dbReference>
<sequence>MTIPERIPTNLRTLLILEILGKSDRAMTATEINESLQLPKQTVHRLCATLEENGFLTRRGTSRRYQVARRLREMGAGLLYNSRDHLFRHQILKDVARTVGESVNYVVPQDTGMTYLDRVETDWAFRIQLPIGTQVPFHCSASGKCFLASLGPTARKKMVASLKLDARTSATHVSPEDLLAELAQITRDGFALDREEFMEGMVAIAVPVTDSRGRFFAALAFHGPKPRMTLTDAMSQVEFLQTSAQRLGDALFEQEILP</sequence>
<proteinExistence type="predicted"/>
<dbReference type="InterPro" id="IPR036390">
    <property type="entry name" value="WH_DNA-bd_sf"/>
</dbReference>
<keyword evidence="1" id="KW-0805">Transcription regulation</keyword>
<evidence type="ECO:0000313" key="6">
    <source>
        <dbReference type="EMBL" id="SMP18700.1"/>
    </source>
</evidence>
<dbReference type="Pfam" id="PF09339">
    <property type="entry name" value="HTH_IclR"/>
    <property type="match status" value="1"/>
</dbReference>
<dbReference type="Proteomes" id="UP001157961">
    <property type="component" value="Unassembled WGS sequence"/>
</dbReference>
<dbReference type="SUPFAM" id="SSF55781">
    <property type="entry name" value="GAF domain-like"/>
    <property type="match status" value="1"/>
</dbReference>
<dbReference type="Gene3D" id="1.10.10.10">
    <property type="entry name" value="Winged helix-like DNA-binding domain superfamily/Winged helix DNA-binding domain"/>
    <property type="match status" value="1"/>
</dbReference>
<dbReference type="EMBL" id="FXTY01000003">
    <property type="protein sequence ID" value="SMP18700.1"/>
    <property type="molecule type" value="Genomic_DNA"/>
</dbReference>
<organism evidence="6 7">
    <name type="scientific">Shimia sagamensis</name>
    <dbReference type="NCBI Taxonomy" id="1566352"/>
    <lineage>
        <taxon>Bacteria</taxon>
        <taxon>Pseudomonadati</taxon>
        <taxon>Pseudomonadota</taxon>
        <taxon>Alphaproteobacteria</taxon>
        <taxon>Rhodobacterales</taxon>
        <taxon>Roseobacteraceae</taxon>
    </lineage>
</organism>
<dbReference type="InterPro" id="IPR005471">
    <property type="entry name" value="Tscrpt_reg_IclR_N"/>
</dbReference>
<keyword evidence="2" id="KW-0238">DNA-binding</keyword>
<dbReference type="PROSITE" id="PS51077">
    <property type="entry name" value="HTH_ICLR"/>
    <property type="match status" value="1"/>
</dbReference>
<accession>A0ABY1NVC9</accession>
<dbReference type="CDD" id="cd00090">
    <property type="entry name" value="HTH_ARSR"/>
    <property type="match status" value="1"/>
</dbReference>
<dbReference type="SMART" id="SM00346">
    <property type="entry name" value="HTH_ICLR"/>
    <property type="match status" value="1"/>
</dbReference>
<comment type="caution">
    <text evidence="6">The sequence shown here is derived from an EMBL/GenBank/DDBJ whole genome shotgun (WGS) entry which is preliminary data.</text>
</comment>
<protein>
    <submittedName>
        <fullName evidence="6">Transcriptional regulator, IclR family</fullName>
    </submittedName>
</protein>
<dbReference type="Pfam" id="PF01614">
    <property type="entry name" value="IclR_C"/>
    <property type="match status" value="1"/>
</dbReference>
<evidence type="ECO:0000313" key="7">
    <source>
        <dbReference type="Proteomes" id="UP001157961"/>
    </source>
</evidence>
<evidence type="ECO:0000256" key="2">
    <source>
        <dbReference type="ARBA" id="ARBA00023125"/>
    </source>
</evidence>
<dbReference type="InterPro" id="IPR011991">
    <property type="entry name" value="ArsR-like_HTH"/>
</dbReference>
<keyword evidence="3" id="KW-0804">Transcription</keyword>
<dbReference type="InterPro" id="IPR014757">
    <property type="entry name" value="Tscrpt_reg_IclR_C"/>
</dbReference>
<dbReference type="InterPro" id="IPR029016">
    <property type="entry name" value="GAF-like_dom_sf"/>
</dbReference>
<feature type="domain" description="IclR-ED" evidence="5">
    <location>
        <begin position="70"/>
        <end position="253"/>
    </location>
</feature>
<dbReference type="PANTHER" id="PTHR30136:SF24">
    <property type="entry name" value="HTH-TYPE TRANSCRIPTIONAL REPRESSOR ALLR"/>
    <property type="match status" value="1"/>
</dbReference>
<evidence type="ECO:0000256" key="3">
    <source>
        <dbReference type="ARBA" id="ARBA00023163"/>
    </source>
</evidence>
<evidence type="ECO:0000259" key="5">
    <source>
        <dbReference type="PROSITE" id="PS51078"/>
    </source>
</evidence>
<name>A0ABY1NVC9_9RHOB</name>
<evidence type="ECO:0000259" key="4">
    <source>
        <dbReference type="PROSITE" id="PS51077"/>
    </source>
</evidence>
<dbReference type="InterPro" id="IPR050707">
    <property type="entry name" value="HTH_MetabolicPath_Reg"/>
</dbReference>
<dbReference type="Gene3D" id="3.30.450.40">
    <property type="match status" value="1"/>
</dbReference>
<dbReference type="SUPFAM" id="SSF46785">
    <property type="entry name" value="Winged helix' DNA-binding domain"/>
    <property type="match status" value="1"/>
</dbReference>